<evidence type="ECO:0000256" key="5">
    <source>
        <dbReference type="HAMAP-Rule" id="MF_00651"/>
    </source>
</evidence>
<reference evidence="7" key="1">
    <citation type="submission" date="2020-04" db="EMBL/GenBank/DDBJ databases">
        <authorList>
            <person name="Zhang T."/>
        </authorList>
    </citation>
    <scope>NUCLEOTIDE SEQUENCE</scope>
    <source>
        <strain evidence="7">HKST-UBA14</strain>
    </source>
</reference>
<feature type="domain" description="YqgF/RNase H-like" evidence="6">
    <location>
        <begin position="1"/>
        <end position="101"/>
    </location>
</feature>
<dbReference type="InterPro" id="IPR037027">
    <property type="entry name" value="YqgF/RNaseH-like_dom_sf"/>
</dbReference>
<dbReference type="GO" id="GO:0004518">
    <property type="term" value="F:nuclease activity"/>
    <property type="evidence" value="ECO:0007669"/>
    <property type="project" value="UniProtKB-KW"/>
</dbReference>
<evidence type="ECO:0000256" key="1">
    <source>
        <dbReference type="ARBA" id="ARBA00022490"/>
    </source>
</evidence>
<proteinExistence type="inferred from homology"/>
<dbReference type="GO" id="GO:0000967">
    <property type="term" value="P:rRNA 5'-end processing"/>
    <property type="evidence" value="ECO:0007669"/>
    <property type="project" value="UniProtKB-UniRule"/>
</dbReference>
<dbReference type="PANTHER" id="PTHR33317:SF4">
    <property type="entry name" value="POLYNUCLEOTIDYL TRANSFERASE, RIBONUCLEASE H-LIKE SUPERFAMILY PROTEIN"/>
    <property type="match status" value="1"/>
</dbReference>
<dbReference type="SUPFAM" id="SSF53098">
    <property type="entry name" value="Ribonuclease H-like"/>
    <property type="match status" value="1"/>
</dbReference>
<evidence type="ECO:0000259" key="6">
    <source>
        <dbReference type="SMART" id="SM00732"/>
    </source>
</evidence>
<evidence type="ECO:0000256" key="4">
    <source>
        <dbReference type="ARBA" id="ARBA00022801"/>
    </source>
</evidence>
<dbReference type="InterPro" id="IPR006641">
    <property type="entry name" value="YqgF/RNaseH-like_dom"/>
</dbReference>
<comment type="function">
    <text evidence="5">Could be a nuclease involved in processing of the 5'-end of pre-16S rRNA.</text>
</comment>
<evidence type="ECO:0000256" key="3">
    <source>
        <dbReference type="ARBA" id="ARBA00022722"/>
    </source>
</evidence>
<dbReference type="SMART" id="SM00732">
    <property type="entry name" value="YqgFc"/>
    <property type="match status" value="1"/>
</dbReference>
<keyword evidence="3 5" id="KW-0540">Nuclease</keyword>
<comment type="similarity">
    <text evidence="5">Belongs to the YqgF HJR family.</text>
</comment>
<dbReference type="NCBIfam" id="TIGR00250">
    <property type="entry name" value="RNAse_H_YqgF"/>
    <property type="match status" value="1"/>
</dbReference>
<dbReference type="GO" id="GO:0016788">
    <property type="term" value="F:hydrolase activity, acting on ester bonds"/>
    <property type="evidence" value="ECO:0007669"/>
    <property type="project" value="UniProtKB-UniRule"/>
</dbReference>
<dbReference type="InterPro" id="IPR005227">
    <property type="entry name" value="YqgF"/>
</dbReference>
<dbReference type="EMBL" id="JAGQLK010000131">
    <property type="protein sequence ID" value="MCA9383768.1"/>
    <property type="molecule type" value="Genomic_DNA"/>
</dbReference>
<dbReference type="CDD" id="cd16964">
    <property type="entry name" value="YqgF"/>
    <property type="match status" value="1"/>
</dbReference>
<reference evidence="7" key="2">
    <citation type="journal article" date="2021" name="Microbiome">
        <title>Successional dynamics and alternative stable states in a saline activated sludge microbial community over 9 years.</title>
        <authorList>
            <person name="Wang Y."/>
            <person name="Ye J."/>
            <person name="Ju F."/>
            <person name="Liu L."/>
            <person name="Boyd J.A."/>
            <person name="Deng Y."/>
            <person name="Parks D.H."/>
            <person name="Jiang X."/>
            <person name="Yin X."/>
            <person name="Woodcroft B.J."/>
            <person name="Tyson G.W."/>
            <person name="Hugenholtz P."/>
            <person name="Polz M.F."/>
            <person name="Zhang T."/>
        </authorList>
    </citation>
    <scope>NUCLEOTIDE SEQUENCE</scope>
    <source>
        <strain evidence="7">HKST-UBA14</strain>
    </source>
</reference>
<dbReference type="EC" id="3.1.-.-" evidence="5"/>
<comment type="caution">
    <text evidence="7">The sequence shown here is derived from an EMBL/GenBank/DDBJ whole genome shotgun (WGS) entry which is preliminary data.</text>
</comment>
<keyword evidence="4 5" id="KW-0378">Hydrolase</keyword>
<dbReference type="InterPro" id="IPR012337">
    <property type="entry name" value="RNaseH-like_sf"/>
</dbReference>
<dbReference type="Gene3D" id="3.30.420.140">
    <property type="entry name" value="YqgF/RNase H-like domain"/>
    <property type="match status" value="1"/>
</dbReference>
<dbReference type="PANTHER" id="PTHR33317">
    <property type="entry name" value="POLYNUCLEOTIDYL TRANSFERASE, RIBONUCLEASE H-LIKE SUPERFAMILY PROTEIN"/>
    <property type="match status" value="1"/>
</dbReference>
<evidence type="ECO:0000313" key="7">
    <source>
        <dbReference type="EMBL" id="MCA9383768.1"/>
    </source>
</evidence>
<keyword evidence="1 5" id="KW-0963">Cytoplasm</keyword>
<sequence length="134" mass="15031">MIILSIDHGTRKLGLAVSDETGFIAAPLPTLRVKNQKEAIEGITQIADDVRAEMLIIGLPSGWEGKDSEQTTLVKDFAEMVKKATGLDYKFWDESYSSKQAEFGARGRKRANSDSEAARIILQEYLDWQREKPE</sequence>
<dbReference type="GO" id="GO:0005829">
    <property type="term" value="C:cytosol"/>
    <property type="evidence" value="ECO:0007669"/>
    <property type="project" value="TreeGrafter"/>
</dbReference>
<comment type="subcellular location">
    <subcellularLocation>
        <location evidence="5">Cytoplasm</location>
    </subcellularLocation>
</comment>
<dbReference type="Pfam" id="PF03652">
    <property type="entry name" value="RuvX"/>
    <property type="match status" value="1"/>
</dbReference>
<dbReference type="AlphaFoldDB" id="A0A955L6W3"/>
<organism evidence="7 8">
    <name type="scientific">Candidatus Dojkabacteria bacterium</name>
    <dbReference type="NCBI Taxonomy" id="2099670"/>
    <lineage>
        <taxon>Bacteria</taxon>
        <taxon>Candidatus Dojkabacteria</taxon>
    </lineage>
</organism>
<accession>A0A955L6W3</accession>
<evidence type="ECO:0000313" key="8">
    <source>
        <dbReference type="Proteomes" id="UP000783287"/>
    </source>
</evidence>
<protein>
    <recommendedName>
        <fullName evidence="5">Putative pre-16S rRNA nuclease</fullName>
        <ecNumber evidence="5">3.1.-.-</ecNumber>
    </recommendedName>
</protein>
<keyword evidence="2 5" id="KW-0690">Ribosome biogenesis</keyword>
<dbReference type="HAMAP" id="MF_00651">
    <property type="entry name" value="Nuclease_YqgF"/>
    <property type="match status" value="1"/>
</dbReference>
<dbReference type="Proteomes" id="UP000783287">
    <property type="component" value="Unassembled WGS sequence"/>
</dbReference>
<gene>
    <name evidence="7" type="primary">ruvX</name>
    <name evidence="7" type="ORF">KC909_05365</name>
</gene>
<name>A0A955L6W3_9BACT</name>
<evidence type="ECO:0000256" key="2">
    <source>
        <dbReference type="ARBA" id="ARBA00022517"/>
    </source>
</evidence>